<dbReference type="EMBL" id="RMBX01000004">
    <property type="protein sequence ID" value="RPD41598.1"/>
    <property type="molecule type" value="Genomic_DNA"/>
</dbReference>
<evidence type="ECO:0000313" key="1">
    <source>
        <dbReference type="EMBL" id="RPD41598.1"/>
    </source>
</evidence>
<reference evidence="2" key="1">
    <citation type="submission" date="2018-11" db="EMBL/GenBank/DDBJ databases">
        <title>Chitinophaga lutea sp.nov., isolate from arsenic contaminated soil.</title>
        <authorList>
            <person name="Zong Y."/>
        </authorList>
    </citation>
    <scope>NUCLEOTIDE SEQUENCE [LARGE SCALE GENOMIC DNA]</scope>
    <source>
        <strain evidence="2">YLT18</strain>
    </source>
</reference>
<sequence length="65" mass="7647">MLFIIRSAKIAEIQERRKSAINILNFCDRKYRLPGLMGAGDEVLCLVKQVFLRVLRLKFNFTFEL</sequence>
<proteinExistence type="predicted"/>
<evidence type="ECO:0000313" key="2">
    <source>
        <dbReference type="Proteomes" id="UP000279089"/>
    </source>
</evidence>
<keyword evidence="2" id="KW-1185">Reference proteome</keyword>
<gene>
    <name evidence="1" type="ORF">EG028_09840</name>
</gene>
<comment type="caution">
    <text evidence="1">The sequence shown here is derived from an EMBL/GenBank/DDBJ whole genome shotgun (WGS) entry which is preliminary data.</text>
</comment>
<dbReference type="Proteomes" id="UP000279089">
    <property type="component" value="Unassembled WGS sequence"/>
</dbReference>
<accession>A0A3N4MDF9</accession>
<organism evidence="1 2">
    <name type="scientific">Chitinophaga barathri</name>
    <dbReference type="NCBI Taxonomy" id="1647451"/>
    <lineage>
        <taxon>Bacteria</taxon>
        <taxon>Pseudomonadati</taxon>
        <taxon>Bacteroidota</taxon>
        <taxon>Chitinophagia</taxon>
        <taxon>Chitinophagales</taxon>
        <taxon>Chitinophagaceae</taxon>
        <taxon>Chitinophaga</taxon>
    </lineage>
</organism>
<dbReference type="AlphaFoldDB" id="A0A3N4MDF9"/>
<protein>
    <submittedName>
        <fullName evidence="1">Uncharacterized protein</fullName>
    </submittedName>
</protein>
<name>A0A3N4MDF9_9BACT</name>